<name>A0A9P0D5V2_9CUCU</name>
<organism evidence="1 2">
    <name type="scientific">Psylliodes chrysocephalus</name>
    <dbReference type="NCBI Taxonomy" id="3402493"/>
    <lineage>
        <taxon>Eukaryota</taxon>
        <taxon>Metazoa</taxon>
        <taxon>Ecdysozoa</taxon>
        <taxon>Arthropoda</taxon>
        <taxon>Hexapoda</taxon>
        <taxon>Insecta</taxon>
        <taxon>Pterygota</taxon>
        <taxon>Neoptera</taxon>
        <taxon>Endopterygota</taxon>
        <taxon>Coleoptera</taxon>
        <taxon>Polyphaga</taxon>
        <taxon>Cucujiformia</taxon>
        <taxon>Chrysomeloidea</taxon>
        <taxon>Chrysomelidae</taxon>
        <taxon>Galerucinae</taxon>
        <taxon>Alticini</taxon>
        <taxon>Psylliodes</taxon>
    </lineage>
</organism>
<protein>
    <submittedName>
        <fullName evidence="1">Uncharacterized protein</fullName>
    </submittedName>
</protein>
<accession>A0A9P0D5V2</accession>
<dbReference type="Proteomes" id="UP001153636">
    <property type="component" value="Chromosome 8"/>
</dbReference>
<dbReference type="EMBL" id="OV651820">
    <property type="protein sequence ID" value="CAH1114812.1"/>
    <property type="molecule type" value="Genomic_DNA"/>
</dbReference>
<dbReference type="AlphaFoldDB" id="A0A9P0D5V2"/>
<keyword evidence="2" id="KW-1185">Reference proteome</keyword>
<reference evidence="1" key="1">
    <citation type="submission" date="2022-01" db="EMBL/GenBank/DDBJ databases">
        <authorList>
            <person name="King R."/>
        </authorList>
    </citation>
    <scope>NUCLEOTIDE SEQUENCE</scope>
</reference>
<gene>
    <name evidence="1" type="ORF">PSYICH_LOCUS14480</name>
</gene>
<proteinExistence type="predicted"/>
<evidence type="ECO:0000313" key="2">
    <source>
        <dbReference type="Proteomes" id="UP001153636"/>
    </source>
</evidence>
<sequence>MLEVENITEKSLKLLQTKVPFFGAAKKYIEKIKKRKMYYKKIKARNIFRRKIKSVALADQDYGLQAQDIQQDLDEKKYEDQQDAFLRDLEKNRSELIDLEINTRGQGGNPL</sequence>
<evidence type="ECO:0000313" key="1">
    <source>
        <dbReference type="EMBL" id="CAH1114812.1"/>
    </source>
</evidence>